<feature type="domain" description="Ig-like" evidence="21">
    <location>
        <begin position="1736"/>
        <end position="1825"/>
    </location>
</feature>
<feature type="domain" description="Fibronectin type-III" evidence="22">
    <location>
        <begin position="2894"/>
        <end position="2991"/>
    </location>
</feature>
<feature type="compositionally biased region" description="Basic and acidic residues" evidence="19">
    <location>
        <begin position="971"/>
        <end position="995"/>
    </location>
</feature>
<feature type="domain" description="Ig-like" evidence="21">
    <location>
        <begin position="1961"/>
        <end position="2047"/>
    </location>
</feature>
<feature type="compositionally biased region" description="Basic and acidic residues" evidence="19">
    <location>
        <begin position="1118"/>
        <end position="1134"/>
    </location>
</feature>
<evidence type="ECO:0000259" key="22">
    <source>
        <dbReference type="PROSITE" id="PS50853"/>
    </source>
</evidence>
<keyword evidence="6" id="KW-0963">Cytoplasm</keyword>
<evidence type="ECO:0000256" key="10">
    <source>
        <dbReference type="ARBA" id="ARBA00022840"/>
    </source>
</evidence>
<feature type="compositionally biased region" description="Basic and acidic residues" evidence="19">
    <location>
        <begin position="701"/>
        <end position="714"/>
    </location>
</feature>
<dbReference type="SUPFAM" id="SSF48726">
    <property type="entry name" value="Immunoglobulin"/>
    <property type="match status" value="11"/>
</dbReference>
<keyword evidence="5 18" id="KW-0728">SH3 domain</keyword>
<dbReference type="InterPro" id="IPR003961">
    <property type="entry name" value="FN3_dom"/>
</dbReference>
<evidence type="ECO:0000256" key="1">
    <source>
        <dbReference type="ARBA" id="ARBA00004123"/>
    </source>
</evidence>
<gene>
    <name evidence="24" type="primary">Bmtitin2</name>
</gene>
<feature type="domain" description="Ig-like" evidence="21">
    <location>
        <begin position="1860"/>
        <end position="1948"/>
    </location>
</feature>
<feature type="region of interest" description="Disordered" evidence="19">
    <location>
        <begin position="723"/>
        <end position="742"/>
    </location>
</feature>
<comment type="similarity">
    <text evidence="16">Belongs to the hemolin family.</text>
</comment>
<feature type="domain" description="Ig-like" evidence="21">
    <location>
        <begin position="2429"/>
        <end position="2510"/>
    </location>
</feature>
<dbReference type="FunFam" id="2.60.40.10:FF:000032">
    <property type="entry name" value="palladin isoform X1"/>
    <property type="match status" value="2"/>
</dbReference>
<dbReference type="Pfam" id="PF00041">
    <property type="entry name" value="fn3"/>
    <property type="match status" value="5"/>
</dbReference>
<dbReference type="GO" id="GO:0045214">
    <property type="term" value="P:sarcomere organization"/>
    <property type="evidence" value="ECO:0007669"/>
    <property type="project" value="TreeGrafter"/>
</dbReference>
<dbReference type="FunFam" id="2.60.40.10:FF:000147">
    <property type="entry name" value="Myosin light chain kinase"/>
    <property type="match status" value="1"/>
</dbReference>
<dbReference type="InterPro" id="IPR013783">
    <property type="entry name" value="Ig-like_fold"/>
</dbReference>
<dbReference type="Pfam" id="PF00018">
    <property type="entry name" value="SH3_1"/>
    <property type="match status" value="1"/>
</dbReference>
<dbReference type="InterPro" id="IPR003599">
    <property type="entry name" value="Ig_sub"/>
</dbReference>
<evidence type="ECO:0000259" key="21">
    <source>
        <dbReference type="PROSITE" id="PS50835"/>
    </source>
</evidence>
<dbReference type="InterPro" id="IPR036028">
    <property type="entry name" value="SH3-like_dom_sf"/>
</dbReference>
<evidence type="ECO:0000256" key="9">
    <source>
        <dbReference type="ARBA" id="ARBA00022741"/>
    </source>
</evidence>
<dbReference type="PROSITE" id="PS50835">
    <property type="entry name" value="IG_LIKE"/>
    <property type="match status" value="11"/>
</dbReference>
<feature type="domain" description="Ig-like" evidence="21">
    <location>
        <begin position="2797"/>
        <end position="2885"/>
    </location>
</feature>
<dbReference type="InterPro" id="IPR036179">
    <property type="entry name" value="Ig-like_dom_sf"/>
</dbReference>
<feature type="region of interest" description="Disordered" evidence="19">
    <location>
        <begin position="661"/>
        <end position="715"/>
    </location>
</feature>
<dbReference type="PANTHER" id="PTHR13817:SF151">
    <property type="entry name" value="TITIN"/>
    <property type="match status" value="1"/>
</dbReference>
<dbReference type="SMART" id="SM00408">
    <property type="entry name" value="IGc2"/>
    <property type="match status" value="11"/>
</dbReference>
<protein>
    <recommendedName>
        <fullName evidence="17">Hemolin</fullName>
    </recommendedName>
</protein>
<feature type="domain" description="SH3b" evidence="23">
    <location>
        <begin position="1631"/>
        <end position="1704"/>
    </location>
</feature>
<keyword evidence="9" id="KW-0547">Nucleotide-binding</keyword>
<feature type="compositionally biased region" description="Low complexity" evidence="19">
    <location>
        <begin position="542"/>
        <end position="551"/>
    </location>
</feature>
<dbReference type="InterPro" id="IPR003646">
    <property type="entry name" value="SH3-like_bac-type"/>
</dbReference>
<feature type="region of interest" description="Disordered" evidence="19">
    <location>
        <begin position="1118"/>
        <end position="1220"/>
    </location>
</feature>
<dbReference type="GO" id="GO:0031430">
    <property type="term" value="C:M band"/>
    <property type="evidence" value="ECO:0007669"/>
    <property type="project" value="TreeGrafter"/>
</dbReference>
<dbReference type="PANTHER" id="PTHR13817">
    <property type="entry name" value="TITIN"/>
    <property type="match status" value="1"/>
</dbReference>
<dbReference type="PROSITE" id="PS50002">
    <property type="entry name" value="SH3"/>
    <property type="match status" value="1"/>
</dbReference>
<dbReference type="InterPro" id="IPR036116">
    <property type="entry name" value="FN3_sf"/>
</dbReference>
<dbReference type="InterPro" id="IPR013098">
    <property type="entry name" value="Ig_I-set"/>
</dbReference>
<feature type="compositionally biased region" description="Basic residues" evidence="19">
    <location>
        <begin position="667"/>
        <end position="693"/>
    </location>
</feature>
<evidence type="ECO:0000256" key="6">
    <source>
        <dbReference type="ARBA" id="ARBA00022490"/>
    </source>
</evidence>
<dbReference type="EMBL" id="AB079867">
    <property type="protein sequence ID" value="BAB85198.1"/>
    <property type="molecule type" value="Genomic_DNA"/>
</dbReference>
<feature type="region of interest" description="Disordered" evidence="19">
    <location>
        <begin position="111"/>
        <end position="132"/>
    </location>
</feature>
<evidence type="ECO:0000256" key="18">
    <source>
        <dbReference type="PROSITE-ProRule" id="PRU00192"/>
    </source>
</evidence>
<evidence type="ECO:0000256" key="13">
    <source>
        <dbReference type="ARBA" id="ARBA00023180"/>
    </source>
</evidence>
<sequence>MPDEFLHIPKMATHLIIEDVTELTETLNEVLQESARKVHITEKKPETDDVQTVKSTKRLIKKKKGLNEEVTEITTVQKDDETPIKTITVIEEITPEESKPKEVIELPEEVTVEDSKTQEGKPKQKKITKRTIKKRVGPKVETTQITTEQEDDKEPIVSIQTTEELIDDSTTPLSDIEPDTAQVVEETPETVQITQVKTETGADQTVKTTKRVIKKRKGSKNEVTEITTVQKDDDTPLTTVTVVEETTPEESKPEEIMELPEEVTVEETKTKEGKLKQKKIIKRIIKKRVGPKVETTQITTEQEDDKQPVVSIQTTEELVDDTTTPLSDITPDTAQVVEETPEKVHITQVKTETGDVQTVKTTKRIIKKRKGPKEEVTEITTVQKDDEAPVTSVTVVEETTPEESKPEEVIELPEEVTVEETETPEGKPKQKKITKRIIKKRVGPKIETTQITTEQEDDKQPVVSIQTTEELVDDTTTPLSDITPDTAQVVEETPEKVHITQVKTETGDVQTVKTTKRIIKKRKGPKEEVTEITTVQKDDEAPVTSVTVVEETTPEESKPEEVIELPEEVTVEETETQEGKPKQKKITKRIIKKRVGPKIETTQITTEQEDDKQPVVSVQTTEELIDDTTTPLSDITPDTAQVVEETPEKVHITQVKTETGDVQTVKTTKRVIKKKKGTERGSHRNHYSPKRRRGPDYNDYCGRRNYPEESKPEEVVELPEEVTVEETETQEGKPKQKKITKRTIKKRVGPKIETTQITTEQEDDKQPVVSVQTTEELIDDTTTPLSDITPDTAQVVEEVPEKVHITQVKTEKIDLSTARHKPPQLLATEHDPRFLPSSSYQPPSQIITPLSLRASCTAFSNSRSPFKNALTPMAIGCPANMASPLPPQLTNLLCYVYSSLSDFKLVDQPNREYLRFRSVFHDRPNALIEDCRLWTLWNRQRKYSTILESIFIISFADAEFKPITEVMKPKSNEKEVLSDSSEDKIIPPEEQKSEPKLLLNNKKSKDKPILRKLQIEELESSKPQHPEEMTVPQFSKLKLKKSSVLPKQEPAVVKLPKFQLKSRIKFIRDWPPQEMKPIVTYLGSIKQNGELSRNVKEANKIKKKKLKLPKIPDLERVTLEKSDLFDSQEDESKPDVSQPPQNIIEEAKSEPKLIEESEQPIAKTSEIDNEVPEKINVPDDKETSQTPTSFNKRSKLTPIKIERKEMEVSTPQHAETVDGPQFTLPKLKKTAVKPKKETSLVKLPKFQLKSRIKYITSWPPESIKPLISYMGSIKQNGILSRNIKEAAKVKKQVFVPPKLPDVEKTELEQPLFSYEDIVESKKDENEIIQEKQTLEELPKEDVPEQYTITPRKSSAQKIDEIVDEVTIKKRLKPVRKSSVTLPEITEPEVVTFRPKITKTKEDVEQEFNIQLDSYAEEEISMSSKVKLKPQKQLTFKEEDAETSIQFYEKGQDESSEIIEIVDSDVEKEESESANIMIPLKKKLETKNKMSIIEAADETLLQIHKEIDDESQPEEIIMSDGDTEENIEMIIKRKPKKPTYEISEVEELSVEFKPKQMKDENNEGELTISTKRKPKSLIIQGIYFTIALDHAFKFKIMNPDYANNIYKCLYSGRRFFNILTIYLCNDRMMLLFTLMIISDTPVEVRCGDTVFAVYSYVAETDEAINLVEGERLYILDTSNQDWWYVQKHLTEEKGWVPAQYLMDENNYTQYLQKKLNEKIDKLPVFEKPTSEEQSMAPIFVEKLRPKHTPDGSTVQFECQVEGYPRPQITWFRQTAIIKPSQDFQMYYDDDNVATLVIREVFPEDAGTFTCVAKNAAGFASSTTELIVEAPLSDHGSEMTVLSRKSLSRESSLADILEGIPPTFSKKPKAQYVDEGSDILLECRLVAIPEPDIAWLFKGEEIVPDENISVAIESDMHMYCSVLKITNVKKFQEGTYTVVAVNREGEASLPIVLKIKTGEKEPPQVIEPLKSMIVRQGESVILSAQVVGNPRPTITWCKNNKPVKALPTKSDGDTHSITILKPKKVKDEGVYTLKAENSEGIAETSAVITVEEPTEENAEPPLFINRFQEITVKEKGTIKLVARVTGNPVPSITWYRNNEIISPSETITQNFDGENIELVITNVDSEIDSGDYKCVASNSAGKSSHGARVTIDVEKVTFVKHLQKSYETEEGKTVILECQTSHTVSTKWYHNKKEISGMDHREIIQEGRIHKLKIKKTKLTDVGVIKCIVKDQETSTMLVVKETIPEFIRKLQDFEVKEKDVAILEVEINSETADVVWERDGEIIKPKKNKYDFEKRGHIRKLYIRNTSVHDEGEYSCILRDESCTAEVTVVELPPEIITRLQNQKVNKGNKATFEIELTKGDALVRWFKDGSEIQFSNHIQLTIDGKKQKLKIYDCDLDDAGEYSCEVGNSKCTAILTVEEPSINFTLRLPEFILVPANTDAYLTVEIPDETLDVTWYKKKSVIEDTEKFTLISDVKKRTLIIRKCTEDDQCEYTCVLLDAKSSTKLKVEVVEFPPKIVDYEREYRIKRGSDVTLLVDYQAFPQPNDEWIVNSKIIKKCKHTKPSIDSKSASLTIKKVENTDAGIYKLRLENNCGHADVEMNVTILDKPSPPGKPNILEIDSSSINICWDEPENTGNSTIIYYVVEYQEIDTTEWISVKNITKTQTSIQNLKTNSSYRFRAYAVNEVDISDASETTEYYKVIKETKIQSPTVEKPLKNITTEPNEDIELTCIFGGVPQPKVTWYRDGKKLKTAKATYENRVATLVVTVTETTIGTYKCIAFNDHGEVETSCVVGIQQKPVITISNEDIKQKHKVGDEWLVTAVIEGIPPPEVIWYKNGNKLENDKEYNITTKEKTSVIRIKELKRSHSSKYTIEASNTAGTSSVEVTLKVYDKPSKPEGPVIMREISRESVTIEWKPPLDDGGLELTKYAIEKHEPDNNRWIKVADVDRDVETYCIQKLNENCEYMFRVIAQNPVGFSEALESEPIVIKTALGLYGIDNESVYITWFPSEKNGGSPIIDYKVEIKQEGKKWKTITTVTETTARIQKLSINTTYQFRIYARNEIGTSLPYTSDDKITIGKTLTPPSQPRNFVVSESTSRSVTLKWTEPESNGGSPITNYIIEFKTVKGKSWTKIVTVGGSVHEHCIENIKEKDEIIFRISAENTVGVSLPTESQSVRLEKHAQAYTSQTYLFFCSAVPSPPTAPLEIRMVGSNIVMTSWGTPEWDGGAPLLGYNIAIRDVTKTMWMEVGKVDVNTLKFNIRDLSENHTYMIRIYARNEIGLSEPLESDEPFKVIPGEGTPGEQTEVTEPTSFSTQTTTSWLREHNMDADIRSYARGSLLRRDEYFFRIWHYAKQLFK</sequence>
<dbReference type="FunFam" id="2.60.40.10:FF:000050">
    <property type="entry name" value="Titin isoform B"/>
    <property type="match status" value="2"/>
</dbReference>
<feature type="domain" description="Ig-like" evidence="21">
    <location>
        <begin position="2152"/>
        <end position="2236"/>
    </location>
</feature>
<dbReference type="GO" id="GO:0005576">
    <property type="term" value="C:extracellular region"/>
    <property type="evidence" value="ECO:0007669"/>
    <property type="project" value="UniProtKB-SubCell"/>
</dbReference>
<dbReference type="InterPro" id="IPR050964">
    <property type="entry name" value="Striated_Muscle_Regulatory"/>
</dbReference>
<comment type="similarity">
    <text evidence="4">Belongs to the protein kinase superfamily. CAMK Ser/Thr protein kinase family.</text>
</comment>
<dbReference type="SUPFAM" id="SSF49265">
    <property type="entry name" value="Fibronectin type III"/>
    <property type="match status" value="3"/>
</dbReference>
<evidence type="ECO:0000256" key="5">
    <source>
        <dbReference type="ARBA" id="ARBA00022443"/>
    </source>
</evidence>
<evidence type="ECO:0000256" key="3">
    <source>
        <dbReference type="ARBA" id="ARBA00004613"/>
    </source>
</evidence>
<feature type="region of interest" description="Disordered" evidence="19">
    <location>
        <begin position="415"/>
        <end position="434"/>
    </location>
</feature>
<feature type="domain" description="Ig-like" evidence="21">
    <location>
        <begin position="2514"/>
        <end position="2602"/>
    </location>
</feature>
<evidence type="ECO:0000256" key="11">
    <source>
        <dbReference type="ARBA" id="ARBA00023157"/>
    </source>
</evidence>
<evidence type="ECO:0000256" key="4">
    <source>
        <dbReference type="ARBA" id="ARBA00006692"/>
    </source>
</evidence>
<feature type="domain" description="Fibronectin type-III" evidence="22">
    <location>
        <begin position="3197"/>
        <end position="3293"/>
    </location>
</feature>
<evidence type="ECO:0000256" key="2">
    <source>
        <dbReference type="ARBA" id="ARBA00004496"/>
    </source>
</evidence>
<keyword evidence="14" id="KW-0539">Nucleus</keyword>
<feature type="domain" description="Ig-like" evidence="21">
    <location>
        <begin position="2708"/>
        <end position="2792"/>
    </location>
</feature>
<comment type="subcellular location">
    <subcellularLocation>
        <location evidence="2">Cytoplasm</location>
    </subcellularLocation>
    <subcellularLocation>
        <location evidence="1">Nucleus</location>
    </subcellularLocation>
    <subcellularLocation>
        <location evidence="3">Secreted</location>
    </subcellularLocation>
</comment>
<feature type="domain" description="Ig-like" evidence="21">
    <location>
        <begin position="2058"/>
        <end position="2148"/>
    </location>
</feature>
<feature type="domain" description="Fibronectin type-III" evidence="22">
    <location>
        <begin position="3084"/>
        <end position="3178"/>
    </location>
</feature>
<keyword evidence="11" id="KW-1015">Disulfide bond</keyword>
<dbReference type="PROSITE" id="PS50853">
    <property type="entry name" value="FN3"/>
    <property type="match status" value="4"/>
</dbReference>
<evidence type="ECO:0000259" key="20">
    <source>
        <dbReference type="PROSITE" id="PS50002"/>
    </source>
</evidence>
<dbReference type="InterPro" id="IPR001452">
    <property type="entry name" value="SH3_domain"/>
</dbReference>
<evidence type="ECO:0000259" key="23">
    <source>
        <dbReference type="PROSITE" id="PS51781"/>
    </source>
</evidence>
<dbReference type="GO" id="GO:0005634">
    <property type="term" value="C:nucleus"/>
    <property type="evidence" value="ECO:0007669"/>
    <property type="project" value="UniProtKB-SubCell"/>
</dbReference>
<reference evidence="24" key="1">
    <citation type="journal article" date="2003" name="Mol. Genet. Genomics">
        <title>Genomic sequence of a 320-kb segment of the Z chromosome of Bombyx mori containing a kettin ortholog.</title>
        <authorList>
            <person name="Koike Y."/>
            <person name="Mita K."/>
            <person name="Suzuki M.G."/>
            <person name="Maeda S."/>
            <person name="Abe H."/>
            <person name="Osoegawa K."/>
            <person name="deJong P.J."/>
            <person name="Shimada T."/>
        </authorList>
    </citation>
    <scope>NUCLEOTIDE SEQUENCE</scope>
    <source>
        <strain evidence="24">P50</strain>
        <tissue evidence="24">Posterior silkgland</tissue>
    </source>
</reference>
<dbReference type="SMART" id="SM00060">
    <property type="entry name" value="FN3"/>
    <property type="match status" value="5"/>
</dbReference>
<evidence type="ECO:0000313" key="24">
    <source>
        <dbReference type="EMBL" id="BAB85198.1"/>
    </source>
</evidence>
<feature type="compositionally biased region" description="Polar residues" evidence="19">
    <location>
        <begin position="616"/>
        <end position="635"/>
    </location>
</feature>
<dbReference type="SMART" id="SM00409">
    <property type="entry name" value="IG"/>
    <property type="match status" value="11"/>
</dbReference>
<evidence type="ECO:0000256" key="15">
    <source>
        <dbReference type="ARBA" id="ARBA00023319"/>
    </source>
</evidence>
<keyword evidence="8" id="KW-0677">Repeat</keyword>
<dbReference type="InterPro" id="IPR003598">
    <property type="entry name" value="Ig_sub2"/>
</dbReference>
<dbReference type="SUPFAM" id="SSF50044">
    <property type="entry name" value="SH3-domain"/>
    <property type="match status" value="1"/>
</dbReference>
<dbReference type="Gene3D" id="2.30.30.40">
    <property type="entry name" value="SH3 Domains"/>
    <property type="match status" value="1"/>
</dbReference>
<feature type="region of interest" description="Disordered" evidence="19">
    <location>
        <begin position="384"/>
        <end position="409"/>
    </location>
</feature>
<feature type="compositionally biased region" description="Basic and acidic residues" evidence="19">
    <location>
        <begin position="113"/>
        <end position="122"/>
    </location>
</feature>
<dbReference type="InterPro" id="IPR007110">
    <property type="entry name" value="Ig-like_dom"/>
</dbReference>
<evidence type="ECO:0000256" key="17">
    <source>
        <dbReference type="ARBA" id="ARBA00068688"/>
    </source>
</evidence>
<dbReference type="Gene3D" id="2.60.40.10">
    <property type="entry name" value="Immunoglobulins"/>
    <property type="match status" value="16"/>
</dbReference>
<name>Q8T101_BOMMO</name>
<organism evidence="24">
    <name type="scientific">Bombyx mori</name>
    <name type="common">Silk moth</name>
    <dbReference type="NCBI Taxonomy" id="7091"/>
    <lineage>
        <taxon>Eukaryota</taxon>
        <taxon>Metazoa</taxon>
        <taxon>Ecdysozoa</taxon>
        <taxon>Arthropoda</taxon>
        <taxon>Hexapoda</taxon>
        <taxon>Insecta</taxon>
        <taxon>Pterygota</taxon>
        <taxon>Neoptera</taxon>
        <taxon>Endopterygota</taxon>
        <taxon>Lepidoptera</taxon>
        <taxon>Glossata</taxon>
        <taxon>Ditrysia</taxon>
        <taxon>Bombycoidea</taxon>
        <taxon>Bombycidae</taxon>
        <taxon>Bombycinae</taxon>
        <taxon>Bombyx</taxon>
    </lineage>
</organism>
<dbReference type="FunFam" id="2.60.40.10:FF:000107">
    <property type="entry name" value="Myosin, light chain kinase a"/>
    <property type="match status" value="2"/>
</dbReference>
<evidence type="ECO:0000256" key="12">
    <source>
        <dbReference type="ARBA" id="ARBA00023179"/>
    </source>
</evidence>
<accession>Q8T101</accession>
<evidence type="ECO:0000256" key="19">
    <source>
        <dbReference type="SAM" id="MobiDB-lite"/>
    </source>
</evidence>
<feature type="domain" description="Fibronectin type-III" evidence="22">
    <location>
        <begin position="2609"/>
        <end position="2703"/>
    </location>
</feature>
<feature type="domain" description="Ig-like" evidence="21">
    <location>
        <begin position="2333"/>
        <end position="2423"/>
    </location>
</feature>
<keyword evidence="10" id="KW-0067">ATP-binding</keyword>
<feature type="domain" description="Ig-like" evidence="21">
    <location>
        <begin position="2243"/>
        <end position="2327"/>
    </location>
</feature>
<evidence type="ECO:0000256" key="8">
    <source>
        <dbReference type="ARBA" id="ARBA00022737"/>
    </source>
</evidence>
<dbReference type="CDD" id="cd11856">
    <property type="entry name" value="SH3_p47phox_like"/>
    <property type="match status" value="1"/>
</dbReference>
<feature type="region of interest" description="Disordered" evidence="19">
    <location>
        <begin position="971"/>
        <end position="1001"/>
    </location>
</feature>
<dbReference type="PROSITE" id="PS51781">
    <property type="entry name" value="SH3B"/>
    <property type="match status" value="1"/>
</dbReference>
<feature type="compositionally biased region" description="Basic residues" evidence="19">
    <location>
        <begin position="123"/>
        <end position="132"/>
    </location>
</feature>
<keyword evidence="13" id="KW-0325">Glycoprotein</keyword>
<dbReference type="SMART" id="SM00326">
    <property type="entry name" value="SH3"/>
    <property type="match status" value="1"/>
</dbReference>
<dbReference type="FunFam" id="2.60.40.10:FF:001138">
    <property type="entry name" value="Sallimus, isoform P"/>
    <property type="match status" value="1"/>
</dbReference>
<dbReference type="Pfam" id="PF07679">
    <property type="entry name" value="I-set"/>
    <property type="match status" value="11"/>
</dbReference>
<evidence type="ECO:0000256" key="7">
    <source>
        <dbReference type="ARBA" id="ARBA00022525"/>
    </source>
</evidence>
<proteinExistence type="inferred from homology"/>
<feature type="compositionally biased region" description="Basic and acidic residues" evidence="19">
    <location>
        <begin position="1171"/>
        <end position="1183"/>
    </location>
</feature>
<evidence type="ECO:0000256" key="16">
    <source>
        <dbReference type="ARBA" id="ARBA00061228"/>
    </source>
</evidence>
<dbReference type="FunFam" id="2.60.40.10:FF:000003">
    <property type="entry name" value="Titin isoform E"/>
    <property type="match status" value="1"/>
</dbReference>
<feature type="compositionally biased region" description="Low complexity" evidence="19">
    <location>
        <begin position="389"/>
        <end position="398"/>
    </location>
</feature>
<feature type="domain" description="SH3" evidence="20">
    <location>
        <begin position="1644"/>
        <end position="1705"/>
    </location>
</feature>
<evidence type="ECO:0000256" key="14">
    <source>
        <dbReference type="ARBA" id="ARBA00023242"/>
    </source>
</evidence>
<dbReference type="CDD" id="cd00063">
    <property type="entry name" value="FN3"/>
    <property type="match status" value="5"/>
</dbReference>
<keyword evidence="12" id="KW-0514">Muscle protein</keyword>
<dbReference type="GO" id="GO:0005524">
    <property type="term" value="F:ATP binding"/>
    <property type="evidence" value="ECO:0007669"/>
    <property type="project" value="UniProtKB-KW"/>
</dbReference>
<keyword evidence="7" id="KW-0964">Secreted</keyword>
<feature type="region of interest" description="Disordered" evidence="19">
    <location>
        <begin position="601"/>
        <end position="635"/>
    </location>
</feature>
<feature type="compositionally biased region" description="Basic and acidic residues" evidence="19">
    <location>
        <begin position="1145"/>
        <end position="1155"/>
    </location>
</feature>
<keyword evidence="15" id="KW-0393">Immunoglobulin domain</keyword>
<feature type="region of interest" description="Disordered" evidence="19">
    <location>
        <begin position="538"/>
        <end position="562"/>
    </location>
</feature>